<feature type="domain" description="C2" evidence="1">
    <location>
        <begin position="38"/>
        <end position="173"/>
    </location>
</feature>
<protein>
    <recommendedName>
        <fullName evidence="1">C2 domain-containing protein</fullName>
    </recommendedName>
</protein>
<evidence type="ECO:0000313" key="3">
    <source>
        <dbReference type="Proteomes" id="UP000256970"/>
    </source>
</evidence>
<dbReference type="PANTHER" id="PTHR10774">
    <property type="entry name" value="EXTENDED SYNAPTOTAGMIN-RELATED"/>
    <property type="match status" value="1"/>
</dbReference>
<dbReference type="Gene3D" id="2.60.40.150">
    <property type="entry name" value="C2 domain"/>
    <property type="match status" value="2"/>
</dbReference>
<dbReference type="GO" id="GO:0005783">
    <property type="term" value="C:endoplasmic reticulum"/>
    <property type="evidence" value="ECO:0007669"/>
    <property type="project" value="TreeGrafter"/>
</dbReference>
<dbReference type="SMART" id="SM00239">
    <property type="entry name" value="C2"/>
    <property type="match status" value="2"/>
</dbReference>
<dbReference type="CDD" id="cd00030">
    <property type="entry name" value="C2"/>
    <property type="match status" value="1"/>
</dbReference>
<keyword evidence="3" id="KW-1185">Reference proteome</keyword>
<dbReference type="Pfam" id="PF00168">
    <property type="entry name" value="C2"/>
    <property type="match status" value="2"/>
</dbReference>
<dbReference type="PANTHER" id="PTHR10774:SF190">
    <property type="entry name" value="C2 CALCIUM_LIPID-BINDING ENDONUCLEASE_EXONUCLEASE_PHOSPHATASE-RELATED"/>
    <property type="match status" value="1"/>
</dbReference>
<gene>
    <name evidence="2" type="ORF">BQ4739_LOCUS17175</name>
</gene>
<accession>A0A383WI75</accession>
<sequence>MTAPIRAFVDMIINMIVGWYLWPSRLTVPLLSWDGVMPANDPEVDLEVERLNGRPKGVIKVHVIQAKELKAYDTLGKSDPFVELFTTKDDMRTTRVINNNLAPEWNEVKYLPVLEKDTVLRLEMFDYDAVNVTSFAGLKSAASLEGGREFMGRAGIPLAQFINEEGLEDELWLPLGKGEWTNLEGPGQGEGWIKLGLQYRALDNIAGDEILHATQGLLMVSIIRCYDLSDSSKQSSYVTVKLEPTDKADKAEAKKASYKQVCKTPTIARNASPRWSNQNKFMLYDVSAKDTLVVSVMEPAMTIDDELGRFTMAVRDIIQNVQVSRWSKEEDVGYVYDDFNIGGKSGKARIELELEFLPYW</sequence>
<dbReference type="PROSITE" id="PS50004">
    <property type="entry name" value="C2"/>
    <property type="match status" value="2"/>
</dbReference>
<feature type="domain" description="C2" evidence="1">
    <location>
        <begin position="197"/>
        <end position="327"/>
    </location>
</feature>
<organism evidence="2 3">
    <name type="scientific">Tetradesmus obliquus</name>
    <name type="common">Green alga</name>
    <name type="synonym">Acutodesmus obliquus</name>
    <dbReference type="NCBI Taxonomy" id="3088"/>
    <lineage>
        <taxon>Eukaryota</taxon>
        <taxon>Viridiplantae</taxon>
        <taxon>Chlorophyta</taxon>
        <taxon>core chlorophytes</taxon>
        <taxon>Chlorophyceae</taxon>
        <taxon>CS clade</taxon>
        <taxon>Sphaeropleales</taxon>
        <taxon>Scenedesmaceae</taxon>
        <taxon>Tetradesmus</taxon>
    </lineage>
</organism>
<dbReference type="Proteomes" id="UP000256970">
    <property type="component" value="Unassembled WGS sequence"/>
</dbReference>
<dbReference type="InterPro" id="IPR045050">
    <property type="entry name" value="Synaptotagmin_plant"/>
</dbReference>
<dbReference type="SUPFAM" id="SSF49562">
    <property type="entry name" value="C2 domain (Calcium/lipid-binding domain, CaLB)"/>
    <property type="match status" value="2"/>
</dbReference>
<dbReference type="InterPro" id="IPR035892">
    <property type="entry name" value="C2_domain_sf"/>
</dbReference>
<proteinExistence type="predicted"/>
<evidence type="ECO:0000259" key="1">
    <source>
        <dbReference type="PROSITE" id="PS50004"/>
    </source>
</evidence>
<name>A0A383WI75_TETOB</name>
<dbReference type="GO" id="GO:0008289">
    <property type="term" value="F:lipid binding"/>
    <property type="evidence" value="ECO:0007669"/>
    <property type="project" value="InterPro"/>
</dbReference>
<dbReference type="AlphaFoldDB" id="A0A383WI75"/>
<dbReference type="STRING" id="3088.A0A383WI75"/>
<dbReference type="InterPro" id="IPR000008">
    <property type="entry name" value="C2_dom"/>
</dbReference>
<reference evidence="2 3" key="1">
    <citation type="submission" date="2016-10" db="EMBL/GenBank/DDBJ databases">
        <authorList>
            <person name="Cai Z."/>
        </authorList>
    </citation>
    <scope>NUCLEOTIDE SEQUENCE [LARGE SCALE GENOMIC DNA]</scope>
</reference>
<dbReference type="EMBL" id="FNXT01001267">
    <property type="protein sequence ID" value="SZX76804.1"/>
    <property type="molecule type" value="Genomic_DNA"/>
</dbReference>
<evidence type="ECO:0000313" key="2">
    <source>
        <dbReference type="EMBL" id="SZX76804.1"/>
    </source>
</evidence>